<accession>A0A4Z1I8M0</accession>
<dbReference type="EMBL" id="PQXN01000095">
    <property type="protein sequence ID" value="TGO55190.1"/>
    <property type="molecule type" value="Genomic_DNA"/>
</dbReference>
<comment type="caution">
    <text evidence="1">The sequence shown here is derived from an EMBL/GenBank/DDBJ whole genome shotgun (WGS) entry which is preliminary data.</text>
</comment>
<dbReference type="OrthoDB" id="3563612at2759"/>
<dbReference type="AlphaFoldDB" id="A0A4Z1I8M0"/>
<reference evidence="1 2" key="1">
    <citation type="submission" date="2017-12" db="EMBL/GenBank/DDBJ databases">
        <title>Comparative genomics of Botrytis spp.</title>
        <authorList>
            <person name="Valero-Jimenez C.A."/>
            <person name="Tapia P."/>
            <person name="Veloso J."/>
            <person name="Silva-Moreno E."/>
            <person name="Staats M."/>
            <person name="Valdes J.H."/>
            <person name="Van Kan J.A.L."/>
        </authorList>
    </citation>
    <scope>NUCLEOTIDE SEQUENCE [LARGE SCALE GENOMIC DNA]</scope>
    <source>
        <strain evidence="1 2">MUCL11595</strain>
    </source>
</reference>
<protein>
    <submittedName>
        <fullName evidence="1">Uncharacterized protein</fullName>
    </submittedName>
</protein>
<dbReference type="Proteomes" id="UP000297527">
    <property type="component" value="Unassembled WGS sequence"/>
</dbReference>
<gene>
    <name evidence="1" type="ORF">BCON_0095g00040</name>
</gene>
<keyword evidence="2" id="KW-1185">Reference proteome</keyword>
<proteinExistence type="predicted"/>
<sequence length="172" mass="19253">MAILTEGGNEYEVQIANAVTGQSFKEYVMLGDQEKCTDREAKHCFCFKPFDAVEANIYFKGQSTYCGLAVLSGPNPDHARTKQDLRMEIGCVNMSNYGKNIIGAPFVFKELKIDKNLSGQTDIIDVNPIDLGSFFVILNRRRITATPNDYLSRDTTTASWNAEKVDKSSFKE</sequence>
<evidence type="ECO:0000313" key="2">
    <source>
        <dbReference type="Proteomes" id="UP000297527"/>
    </source>
</evidence>
<evidence type="ECO:0000313" key="1">
    <source>
        <dbReference type="EMBL" id="TGO55190.1"/>
    </source>
</evidence>
<name>A0A4Z1I8M0_9HELO</name>
<organism evidence="1 2">
    <name type="scientific">Botryotinia convoluta</name>
    <dbReference type="NCBI Taxonomy" id="54673"/>
    <lineage>
        <taxon>Eukaryota</taxon>
        <taxon>Fungi</taxon>
        <taxon>Dikarya</taxon>
        <taxon>Ascomycota</taxon>
        <taxon>Pezizomycotina</taxon>
        <taxon>Leotiomycetes</taxon>
        <taxon>Helotiales</taxon>
        <taxon>Sclerotiniaceae</taxon>
        <taxon>Botryotinia</taxon>
    </lineage>
</organism>